<accession>A0A2B7XA07</accession>
<evidence type="ECO:0000313" key="2">
    <source>
        <dbReference type="Proteomes" id="UP000224634"/>
    </source>
</evidence>
<gene>
    <name evidence="1" type="ORF">AJ80_08286</name>
</gene>
<dbReference type="Proteomes" id="UP000224634">
    <property type="component" value="Unassembled WGS sequence"/>
</dbReference>
<sequence>MQEMVWVVIHVPPPALAPLFAASITPVAPESSELGGAAGPVVCLPPPHPPRMQEMVGVIHFSPAPARDVRYSKKENHRRLTRTVTTMRLEKAPWSTTTETTSGGRWTGNVGYKGGPAWRAARKGLPRLPLPLPRLRPLLVRPLGGTLRLCCVCAVFGRWVGTPPRNAGRKLAMCAVSVALASTTTVNWTEDEDFAEAWGNKFHREPSALLGVTMLIPHTSGPLVKATLIVFCSDLSSMSSAELDKMVDEITLLSRAITRERDHRHLVEAARLVGVG</sequence>
<proteinExistence type="predicted"/>
<evidence type="ECO:0000313" key="1">
    <source>
        <dbReference type="EMBL" id="PGH05729.1"/>
    </source>
</evidence>
<dbReference type="EMBL" id="PDNA01000185">
    <property type="protein sequence ID" value="PGH05729.1"/>
    <property type="molecule type" value="Genomic_DNA"/>
</dbReference>
<comment type="caution">
    <text evidence="1">The sequence shown here is derived from an EMBL/GenBank/DDBJ whole genome shotgun (WGS) entry which is preliminary data.</text>
</comment>
<dbReference type="AlphaFoldDB" id="A0A2B7XA07"/>
<keyword evidence="2" id="KW-1185">Reference proteome</keyword>
<protein>
    <submittedName>
        <fullName evidence="1">Uncharacterized protein</fullName>
    </submittedName>
</protein>
<organism evidence="1 2">
    <name type="scientific">Polytolypa hystricis (strain UAMH7299)</name>
    <dbReference type="NCBI Taxonomy" id="1447883"/>
    <lineage>
        <taxon>Eukaryota</taxon>
        <taxon>Fungi</taxon>
        <taxon>Dikarya</taxon>
        <taxon>Ascomycota</taxon>
        <taxon>Pezizomycotina</taxon>
        <taxon>Eurotiomycetes</taxon>
        <taxon>Eurotiomycetidae</taxon>
        <taxon>Onygenales</taxon>
        <taxon>Onygenales incertae sedis</taxon>
        <taxon>Polytolypa</taxon>
    </lineage>
</organism>
<name>A0A2B7XA07_POLH7</name>
<reference evidence="1 2" key="1">
    <citation type="submission" date="2017-10" db="EMBL/GenBank/DDBJ databases">
        <title>Comparative genomics in systemic dimorphic fungi from Ajellomycetaceae.</title>
        <authorList>
            <person name="Munoz J.F."/>
            <person name="Mcewen J.G."/>
            <person name="Clay O.K."/>
            <person name="Cuomo C.A."/>
        </authorList>
    </citation>
    <scope>NUCLEOTIDE SEQUENCE [LARGE SCALE GENOMIC DNA]</scope>
    <source>
        <strain evidence="1 2">UAMH7299</strain>
    </source>
</reference>